<feature type="compositionally biased region" description="Polar residues" evidence="2">
    <location>
        <begin position="114"/>
        <end position="130"/>
    </location>
</feature>
<feature type="region of interest" description="Disordered" evidence="2">
    <location>
        <begin position="111"/>
        <end position="136"/>
    </location>
</feature>
<dbReference type="Proteomes" id="UP000187455">
    <property type="component" value="Unassembled WGS sequence"/>
</dbReference>
<gene>
    <name evidence="3" type="ORF">AYI68_g7803</name>
</gene>
<dbReference type="AlphaFoldDB" id="A0A1R0GMM7"/>
<accession>A0A1R0GMM7</accession>
<sequence length="248" mass="27688">MELYTRKKNPANSENDFAGTNVFQKDVKAEKNIGSARKSQFYLNEKNQVQNINDSKRILISAADKPEPKTPKLAKLQDLVGIVHTDSFSTTAFKTPEAALDAILNSAKIVPQKPKSTSAHDQSHSSTTDKPSTDIGFSPYYTPDEFESLKKIINDHESLIENLKLKLDLALSEKLLFESRASVLESENLSLNSKLVAISEKLSSVYSEYVPNSDFQEICFENKKLKDDLAEKDALLKECESLLADLVE</sequence>
<feature type="coiled-coil region" evidence="1">
    <location>
        <begin position="146"/>
        <end position="173"/>
    </location>
</feature>
<name>A0A1R0GMM7_9FUNG</name>
<keyword evidence="1" id="KW-0175">Coiled coil</keyword>
<reference evidence="3 4" key="1">
    <citation type="journal article" date="2016" name="Mol. Biol. Evol.">
        <title>Genome-Wide Survey of Gut Fungi (Harpellales) Reveals the First Horizontally Transferred Ubiquitin Gene from a Mosquito Host.</title>
        <authorList>
            <person name="Wang Y."/>
            <person name="White M.M."/>
            <person name="Kvist S."/>
            <person name="Moncalvo J.M."/>
        </authorList>
    </citation>
    <scope>NUCLEOTIDE SEQUENCE [LARGE SCALE GENOMIC DNA]</scope>
    <source>
        <strain evidence="3 4">ALG-7-W6</strain>
    </source>
</reference>
<evidence type="ECO:0000256" key="1">
    <source>
        <dbReference type="SAM" id="Coils"/>
    </source>
</evidence>
<evidence type="ECO:0000313" key="3">
    <source>
        <dbReference type="EMBL" id="OLY78153.1"/>
    </source>
</evidence>
<comment type="caution">
    <text evidence="3">The sequence shown here is derived from an EMBL/GenBank/DDBJ whole genome shotgun (WGS) entry which is preliminary data.</text>
</comment>
<keyword evidence="4" id="KW-1185">Reference proteome</keyword>
<dbReference type="EMBL" id="LSSL01007150">
    <property type="protein sequence ID" value="OLY78153.1"/>
    <property type="molecule type" value="Genomic_DNA"/>
</dbReference>
<evidence type="ECO:0000313" key="4">
    <source>
        <dbReference type="Proteomes" id="UP000187455"/>
    </source>
</evidence>
<proteinExistence type="predicted"/>
<evidence type="ECO:0000256" key="2">
    <source>
        <dbReference type="SAM" id="MobiDB-lite"/>
    </source>
</evidence>
<organism evidence="3 4">
    <name type="scientific">Smittium mucronatum</name>
    <dbReference type="NCBI Taxonomy" id="133383"/>
    <lineage>
        <taxon>Eukaryota</taxon>
        <taxon>Fungi</taxon>
        <taxon>Fungi incertae sedis</taxon>
        <taxon>Zoopagomycota</taxon>
        <taxon>Kickxellomycotina</taxon>
        <taxon>Harpellomycetes</taxon>
        <taxon>Harpellales</taxon>
        <taxon>Legeriomycetaceae</taxon>
        <taxon>Smittium</taxon>
    </lineage>
</organism>
<dbReference type="OrthoDB" id="5598276at2759"/>
<protein>
    <submittedName>
        <fullName evidence="3">Uncharacterized protein</fullName>
    </submittedName>
</protein>